<dbReference type="NCBIfam" id="TIGR03083">
    <property type="entry name" value="maleylpyruvate isomerase family mycothiol-dependent enzyme"/>
    <property type="match status" value="1"/>
</dbReference>
<name>A0ABT6WBZ3_9ACTN</name>
<proteinExistence type="predicted"/>
<dbReference type="Gene3D" id="1.20.120.450">
    <property type="entry name" value="dinb family like domain"/>
    <property type="match status" value="1"/>
</dbReference>
<dbReference type="Pfam" id="PF11716">
    <property type="entry name" value="MDMPI_N"/>
    <property type="match status" value="1"/>
</dbReference>
<dbReference type="RefSeq" id="WP_282756495.1">
    <property type="nucleotide sequence ID" value="NZ_JASCTH010000001.1"/>
</dbReference>
<evidence type="ECO:0000313" key="2">
    <source>
        <dbReference type="EMBL" id="MDI6097224.1"/>
    </source>
</evidence>
<protein>
    <submittedName>
        <fullName evidence="2">Maleylpyruvate isomerase N-terminal domain-containing protein</fullName>
    </submittedName>
</protein>
<dbReference type="GO" id="GO:0016853">
    <property type="term" value="F:isomerase activity"/>
    <property type="evidence" value="ECO:0007669"/>
    <property type="project" value="UniProtKB-KW"/>
</dbReference>
<dbReference type="Proteomes" id="UP001241758">
    <property type="component" value="Unassembled WGS sequence"/>
</dbReference>
<dbReference type="InterPro" id="IPR024344">
    <property type="entry name" value="MDMPI_metal-binding"/>
</dbReference>
<feature type="domain" description="Mycothiol-dependent maleylpyruvate isomerase metal-binding" evidence="1">
    <location>
        <begin position="11"/>
        <end position="158"/>
    </location>
</feature>
<evidence type="ECO:0000259" key="1">
    <source>
        <dbReference type="Pfam" id="PF11716"/>
    </source>
</evidence>
<keyword evidence="2" id="KW-0413">Isomerase</keyword>
<dbReference type="InterPro" id="IPR017517">
    <property type="entry name" value="Maleyloyr_isom"/>
</dbReference>
<dbReference type="SUPFAM" id="SSF109854">
    <property type="entry name" value="DinB/YfiT-like putative metalloenzymes"/>
    <property type="match status" value="1"/>
</dbReference>
<sequence>MTLNRALDAFRIEAEALSRAVASLSENEWRLATRCEPWTVRELVGHVRVVIAWLPGMLAAAEPDRAEVSAVEYYRPDDRFTVRTNAARISLAQDYAAGQSGGAALVEDFTATWRRVDRLCRAEREDRVVLTRHGDAMLLSQFLLTRVVEIAVHGLDVADALGRTPWLSRQAGDVLMELQLGPQWRDAVRELGWDRPGFLRRATGRQPIEAADVARVERLGLRWLTLG</sequence>
<dbReference type="InterPro" id="IPR034660">
    <property type="entry name" value="DinB/YfiT-like"/>
</dbReference>
<comment type="caution">
    <text evidence="2">The sequence shown here is derived from an EMBL/GenBank/DDBJ whole genome shotgun (WGS) entry which is preliminary data.</text>
</comment>
<evidence type="ECO:0000313" key="3">
    <source>
        <dbReference type="Proteomes" id="UP001241758"/>
    </source>
</evidence>
<keyword evidence="3" id="KW-1185">Reference proteome</keyword>
<gene>
    <name evidence="2" type="ORF">QLQ12_01195</name>
</gene>
<accession>A0ABT6WBZ3</accession>
<organism evidence="2 3">
    <name type="scientific">Actinoplanes sandaracinus</name>
    <dbReference type="NCBI Taxonomy" id="3045177"/>
    <lineage>
        <taxon>Bacteria</taxon>
        <taxon>Bacillati</taxon>
        <taxon>Actinomycetota</taxon>
        <taxon>Actinomycetes</taxon>
        <taxon>Micromonosporales</taxon>
        <taxon>Micromonosporaceae</taxon>
        <taxon>Actinoplanes</taxon>
    </lineage>
</organism>
<dbReference type="EMBL" id="JASCTH010000001">
    <property type="protein sequence ID" value="MDI6097224.1"/>
    <property type="molecule type" value="Genomic_DNA"/>
</dbReference>
<reference evidence="2 3" key="1">
    <citation type="submission" date="2023-05" db="EMBL/GenBank/DDBJ databases">
        <title>Actinoplanes sp. NEAU-A12 genome sequencing.</title>
        <authorList>
            <person name="Wang Z.-S."/>
        </authorList>
    </citation>
    <scope>NUCLEOTIDE SEQUENCE [LARGE SCALE GENOMIC DNA]</scope>
    <source>
        <strain evidence="2 3">NEAU-A12</strain>
    </source>
</reference>